<dbReference type="InterPro" id="IPR052178">
    <property type="entry name" value="Sec_Metab_Biosynth_SDR"/>
</dbReference>
<proteinExistence type="inferred from homology"/>
<evidence type="ECO:0000313" key="7">
    <source>
        <dbReference type="Proteomes" id="UP000800092"/>
    </source>
</evidence>
<evidence type="ECO:0000256" key="1">
    <source>
        <dbReference type="ARBA" id="ARBA00006484"/>
    </source>
</evidence>
<dbReference type="Gene3D" id="3.40.50.720">
    <property type="entry name" value="NAD(P)-binding Rossmann-like Domain"/>
    <property type="match status" value="1"/>
</dbReference>
<keyword evidence="2" id="KW-0521">NADP</keyword>
<name>A0A6A6HKM0_VIRVR</name>
<organism evidence="6 7">
    <name type="scientific">Viridothelium virens</name>
    <name type="common">Speckled blister lichen</name>
    <name type="synonym">Trypethelium virens</name>
    <dbReference type="NCBI Taxonomy" id="1048519"/>
    <lineage>
        <taxon>Eukaryota</taxon>
        <taxon>Fungi</taxon>
        <taxon>Dikarya</taxon>
        <taxon>Ascomycota</taxon>
        <taxon>Pezizomycotina</taxon>
        <taxon>Dothideomycetes</taxon>
        <taxon>Dothideomycetes incertae sedis</taxon>
        <taxon>Trypetheliales</taxon>
        <taxon>Trypetheliaceae</taxon>
        <taxon>Viridothelium</taxon>
    </lineage>
</organism>
<evidence type="ECO:0000256" key="5">
    <source>
        <dbReference type="SAM" id="MobiDB-lite"/>
    </source>
</evidence>
<evidence type="ECO:0000256" key="3">
    <source>
        <dbReference type="ARBA" id="ARBA00023002"/>
    </source>
</evidence>
<keyword evidence="3" id="KW-0560">Oxidoreductase</keyword>
<dbReference type="InterPro" id="IPR002347">
    <property type="entry name" value="SDR_fam"/>
</dbReference>
<dbReference type="Proteomes" id="UP000800092">
    <property type="component" value="Unassembled WGS sequence"/>
</dbReference>
<gene>
    <name evidence="6" type="ORF">EV356DRAFT_508607</name>
</gene>
<evidence type="ECO:0000313" key="6">
    <source>
        <dbReference type="EMBL" id="KAF2238020.1"/>
    </source>
</evidence>
<dbReference type="PANTHER" id="PTHR43618:SF4">
    <property type="entry name" value="SHORT CHAIN DEHYDROGENASE_REDUCTASE FAMILY (AFU_ORTHOLOGUE AFUA_7G04540)"/>
    <property type="match status" value="1"/>
</dbReference>
<dbReference type="GO" id="GO:0016491">
    <property type="term" value="F:oxidoreductase activity"/>
    <property type="evidence" value="ECO:0007669"/>
    <property type="project" value="UniProtKB-KW"/>
</dbReference>
<dbReference type="PRINTS" id="PR00080">
    <property type="entry name" value="SDRFAMILY"/>
</dbReference>
<keyword evidence="7" id="KW-1185">Reference proteome</keyword>
<protein>
    <submittedName>
        <fullName evidence="6">NAD(P)-binding protein</fullName>
    </submittedName>
</protein>
<dbReference type="SUPFAM" id="SSF51735">
    <property type="entry name" value="NAD(P)-binding Rossmann-fold domains"/>
    <property type="match status" value="1"/>
</dbReference>
<accession>A0A6A6HKM0</accession>
<comment type="similarity">
    <text evidence="1 4">Belongs to the short-chain dehydrogenases/reductases (SDR) family.</text>
</comment>
<dbReference type="PANTHER" id="PTHR43618">
    <property type="entry name" value="7-ALPHA-HYDROXYSTEROID DEHYDROGENASE"/>
    <property type="match status" value="1"/>
</dbReference>
<dbReference type="CDD" id="cd05233">
    <property type="entry name" value="SDR_c"/>
    <property type="match status" value="1"/>
</dbReference>
<dbReference type="OrthoDB" id="2898618at2759"/>
<evidence type="ECO:0000256" key="2">
    <source>
        <dbReference type="ARBA" id="ARBA00022857"/>
    </source>
</evidence>
<dbReference type="EMBL" id="ML991777">
    <property type="protein sequence ID" value="KAF2238020.1"/>
    <property type="molecule type" value="Genomic_DNA"/>
</dbReference>
<evidence type="ECO:0000256" key="4">
    <source>
        <dbReference type="RuleBase" id="RU000363"/>
    </source>
</evidence>
<reference evidence="6" key="1">
    <citation type="journal article" date="2020" name="Stud. Mycol.">
        <title>101 Dothideomycetes genomes: a test case for predicting lifestyles and emergence of pathogens.</title>
        <authorList>
            <person name="Haridas S."/>
            <person name="Albert R."/>
            <person name="Binder M."/>
            <person name="Bloem J."/>
            <person name="Labutti K."/>
            <person name="Salamov A."/>
            <person name="Andreopoulos B."/>
            <person name="Baker S."/>
            <person name="Barry K."/>
            <person name="Bills G."/>
            <person name="Bluhm B."/>
            <person name="Cannon C."/>
            <person name="Castanera R."/>
            <person name="Culley D."/>
            <person name="Daum C."/>
            <person name="Ezra D."/>
            <person name="Gonzalez J."/>
            <person name="Henrissat B."/>
            <person name="Kuo A."/>
            <person name="Liang C."/>
            <person name="Lipzen A."/>
            <person name="Lutzoni F."/>
            <person name="Magnuson J."/>
            <person name="Mondo S."/>
            <person name="Nolan M."/>
            <person name="Ohm R."/>
            <person name="Pangilinan J."/>
            <person name="Park H.-J."/>
            <person name="Ramirez L."/>
            <person name="Alfaro M."/>
            <person name="Sun H."/>
            <person name="Tritt A."/>
            <person name="Yoshinaga Y."/>
            <person name="Zwiers L.-H."/>
            <person name="Turgeon B."/>
            <person name="Goodwin S."/>
            <person name="Spatafora J."/>
            <person name="Crous P."/>
            <person name="Grigoriev I."/>
        </authorList>
    </citation>
    <scope>NUCLEOTIDE SEQUENCE</scope>
    <source>
        <strain evidence="6">Tuck. ex Michener</strain>
    </source>
</reference>
<dbReference type="Pfam" id="PF00106">
    <property type="entry name" value="adh_short"/>
    <property type="match status" value="1"/>
</dbReference>
<dbReference type="InterPro" id="IPR036291">
    <property type="entry name" value="NAD(P)-bd_dom_sf"/>
</dbReference>
<sequence>MASDQANNAQFARSQLFDVSHITAIVTGGGTGIGLMIAQALVSNGAKVYITGRRQGTLNNAIKLYSNAPGSLHALSGDISQKAEVERLAREVEGKEPNGIHLLVNNAGIARDDSTKFSVVGAPNMNDPLSISKHYMNSPEDAWADSFRTNVTAAFYMSMAFLPHLAKGHGVVPGHTSSIVNVSSIAGYTKRGAGGQFAYSASKAAFTHLTRNLASTFVGTKVRVNAICPGLFPSEMTTGSSGDDNKSALGRPSRNPSGRDGIDSDMAATILFLAGPGGAFYNEQFLWPDGGTTLINPSVR</sequence>
<feature type="region of interest" description="Disordered" evidence="5">
    <location>
        <begin position="238"/>
        <end position="262"/>
    </location>
</feature>
<dbReference type="AlphaFoldDB" id="A0A6A6HKM0"/>
<dbReference type="PRINTS" id="PR00081">
    <property type="entry name" value="GDHRDH"/>
</dbReference>